<dbReference type="Gene3D" id="2.30.180.10">
    <property type="entry name" value="FAS1 domain"/>
    <property type="match status" value="2"/>
</dbReference>
<protein>
    <recommendedName>
        <fullName evidence="3">FAS1 domain-containing protein</fullName>
    </recommendedName>
</protein>
<reference evidence="4 5" key="1">
    <citation type="submission" date="2017-09" db="EMBL/GenBank/DDBJ databases">
        <title>Genome sequencing of Besnoitia besnoiti strain Bb-Ger1.</title>
        <authorList>
            <person name="Schares G."/>
            <person name="Venepally P."/>
            <person name="Lorenzi H.A."/>
        </authorList>
    </citation>
    <scope>NUCLEOTIDE SEQUENCE [LARGE SCALE GENOMIC DNA]</scope>
    <source>
        <strain evidence="4 5">Bb-Ger1</strain>
    </source>
</reference>
<dbReference type="GeneID" id="40305864"/>
<dbReference type="RefSeq" id="XP_029222469.1">
    <property type="nucleotide sequence ID" value="XM_029359556.1"/>
</dbReference>
<evidence type="ECO:0000256" key="2">
    <source>
        <dbReference type="SAM" id="SignalP"/>
    </source>
</evidence>
<dbReference type="PROSITE" id="PS50213">
    <property type="entry name" value="FAS1"/>
    <property type="match status" value="1"/>
</dbReference>
<name>A0A2A9MQQ8_BESBE</name>
<keyword evidence="2" id="KW-0732">Signal</keyword>
<evidence type="ECO:0000313" key="4">
    <source>
        <dbReference type="EMBL" id="PFH38460.1"/>
    </source>
</evidence>
<dbReference type="Pfam" id="PF02469">
    <property type="entry name" value="Fasciclin"/>
    <property type="match status" value="2"/>
</dbReference>
<evidence type="ECO:0000313" key="5">
    <source>
        <dbReference type="Proteomes" id="UP000224006"/>
    </source>
</evidence>
<sequence length="539" mass="58467">MLRPSSLFYLCAGFAALGRVRSQPLSVCVGSAHSCSCETALPIASAASTAVDSIEGRQGNAPSRAFEAGESGSIHATCLSFEDDDERSGAEQQSVEPLADTHDGRAVSAGAGSVDPSEDLGIAGEEKLYVTADDVFSIYGNDTRPQNGEVGETENVVTSPSVLAALDEHQELRIFAEWLKSDGSFQDILDGSVPSTIFAPVNEVLPSSKTLESLASTFPNFDVENYKKQIERHHVIRGVLVDPNVIRTKGRIALSSTGGQVRISEKDARFYVNDNVPVSSKCRFGSLFKSLEDVRVSTSLLKASGFLDSHWGPITVFLFPDSTLLDPSNRRIPECVWHGFEREENRDYLLRLIGYMVVPGIIETTKLRENDAITPLVGPSWSVESHQPKQNGHPEVIVDGLRIREANVQTENGIIHVFDGFRPRIEQGFADAVYWTCVDEYLQENPSLVRLALRLVDSGRPLPKIGIAPDIHPPPFNVRLQYVPADIVGLRCFMIVCSLSTAPDDQQQAAAVGAVLLPGTLAAQFQTQNIPAAANAKAV</sequence>
<feature type="domain" description="FAS1" evidence="3">
    <location>
        <begin position="159"/>
        <end position="422"/>
    </location>
</feature>
<dbReference type="EMBL" id="NWUJ01000001">
    <property type="protein sequence ID" value="PFH38460.1"/>
    <property type="molecule type" value="Genomic_DNA"/>
</dbReference>
<dbReference type="KEGG" id="bbes:BESB_008020"/>
<feature type="chain" id="PRO_5012812194" description="FAS1 domain-containing protein" evidence="2">
    <location>
        <begin position="23"/>
        <end position="539"/>
    </location>
</feature>
<dbReference type="VEuPathDB" id="ToxoDB:BESB_008020"/>
<dbReference type="InterPro" id="IPR036378">
    <property type="entry name" value="FAS1_dom_sf"/>
</dbReference>
<comment type="caution">
    <text evidence="4">The sequence shown here is derived from an EMBL/GenBank/DDBJ whole genome shotgun (WGS) entry which is preliminary data.</text>
</comment>
<keyword evidence="5" id="KW-1185">Reference proteome</keyword>
<organism evidence="4 5">
    <name type="scientific">Besnoitia besnoiti</name>
    <name type="common">Apicomplexan protozoan</name>
    <dbReference type="NCBI Taxonomy" id="94643"/>
    <lineage>
        <taxon>Eukaryota</taxon>
        <taxon>Sar</taxon>
        <taxon>Alveolata</taxon>
        <taxon>Apicomplexa</taxon>
        <taxon>Conoidasida</taxon>
        <taxon>Coccidia</taxon>
        <taxon>Eucoccidiorida</taxon>
        <taxon>Eimeriorina</taxon>
        <taxon>Sarcocystidae</taxon>
        <taxon>Besnoitia</taxon>
    </lineage>
</organism>
<proteinExistence type="predicted"/>
<evidence type="ECO:0000256" key="1">
    <source>
        <dbReference type="SAM" id="MobiDB-lite"/>
    </source>
</evidence>
<accession>A0A2A9MQQ8</accession>
<feature type="signal peptide" evidence="2">
    <location>
        <begin position="1"/>
        <end position="22"/>
    </location>
</feature>
<dbReference type="AlphaFoldDB" id="A0A2A9MQQ8"/>
<dbReference type="SUPFAM" id="SSF82153">
    <property type="entry name" value="FAS1 domain"/>
    <property type="match status" value="2"/>
</dbReference>
<gene>
    <name evidence="4" type="ORF">BESB_008020</name>
</gene>
<evidence type="ECO:0000259" key="3">
    <source>
        <dbReference type="PROSITE" id="PS50213"/>
    </source>
</evidence>
<dbReference type="Proteomes" id="UP000224006">
    <property type="component" value="Chromosome I"/>
</dbReference>
<dbReference type="OrthoDB" id="347762at2759"/>
<feature type="region of interest" description="Disordered" evidence="1">
    <location>
        <begin position="82"/>
        <end position="119"/>
    </location>
</feature>
<dbReference type="InterPro" id="IPR000782">
    <property type="entry name" value="FAS1_domain"/>
</dbReference>